<dbReference type="Proteomes" id="UP001152888">
    <property type="component" value="Unassembled WGS sequence"/>
</dbReference>
<organism evidence="1 2">
    <name type="scientific">Acanthoscelides obtectus</name>
    <name type="common">Bean weevil</name>
    <name type="synonym">Bruchus obtectus</name>
    <dbReference type="NCBI Taxonomy" id="200917"/>
    <lineage>
        <taxon>Eukaryota</taxon>
        <taxon>Metazoa</taxon>
        <taxon>Ecdysozoa</taxon>
        <taxon>Arthropoda</taxon>
        <taxon>Hexapoda</taxon>
        <taxon>Insecta</taxon>
        <taxon>Pterygota</taxon>
        <taxon>Neoptera</taxon>
        <taxon>Endopterygota</taxon>
        <taxon>Coleoptera</taxon>
        <taxon>Polyphaga</taxon>
        <taxon>Cucujiformia</taxon>
        <taxon>Chrysomeloidea</taxon>
        <taxon>Chrysomelidae</taxon>
        <taxon>Bruchinae</taxon>
        <taxon>Bruchini</taxon>
        <taxon>Acanthoscelides</taxon>
    </lineage>
</organism>
<comment type="caution">
    <text evidence="1">The sequence shown here is derived from an EMBL/GenBank/DDBJ whole genome shotgun (WGS) entry which is preliminary data.</text>
</comment>
<accession>A0A9P0P7A0</accession>
<evidence type="ECO:0000313" key="1">
    <source>
        <dbReference type="EMBL" id="CAH1973137.1"/>
    </source>
</evidence>
<dbReference type="EMBL" id="CAKOFQ010006805">
    <property type="protein sequence ID" value="CAH1973137.1"/>
    <property type="molecule type" value="Genomic_DNA"/>
</dbReference>
<reference evidence="1" key="1">
    <citation type="submission" date="2022-03" db="EMBL/GenBank/DDBJ databases">
        <authorList>
            <person name="Sayadi A."/>
        </authorList>
    </citation>
    <scope>NUCLEOTIDE SEQUENCE</scope>
</reference>
<proteinExistence type="predicted"/>
<dbReference type="OrthoDB" id="10063284at2759"/>
<dbReference type="AlphaFoldDB" id="A0A9P0P7A0"/>
<name>A0A9P0P7A0_ACAOB</name>
<sequence>MEEMKRVLKETVDRLFQEMNGRFVRLNEIDEKFGFLLDLKGLIYDEKDYDLKKKCNELGQFYVSDIDGNELDE</sequence>
<gene>
    <name evidence="1" type="ORF">ACAOBT_LOCUS10380</name>
</gene>
<evidence type="ECO:0000313" key="2">
    <source>
        <dbReference type="Proteomes" id="UP001152888"/>
    </source>
</evidence>
<keyword evidence="2" id="KW-1185">Reference proteome</keyword>
<protein>
    <submittedName>
        <fullName evidence="1">Uncharacterized protein</fullName>
    </submittedName>
</protein>